<evidence type="ECO:0000313" key="2">
    <source>
        <dbReference type="EMBL" id="RVE61679.1"/>
    </source>
</evidence>
<dbReference type="PANTHER" id="PTHR31025">
    <property type="entry name" value="SI:CH211-196P9.1-RELATED"/>
    <property type="match status" value="1"/>
</dbReference>
<organism evidence="2 3">
    <name type="scientific">Oryzias javanicus</name>
    <name type="common">Javanese ricefish</name>
    <name type="synonym">Aplocheilus javanicus</name>
    <dbReference type="NCBI Taxonomy" id="123683"/>
    <lineage>
        <taxon>Eukaryota</taxon>
        <taxon>Metazoa</taxon>
        <taxon>Chordata</taxon>
        <taxon>Craniata</taxon>
        <taxon>Vertebrata</taxon>
        <taxon>Euteleostomi</taxon>
        <taxon>Actinopterygii</taxon>
        <taxon>Neopterygii</taxon>
        <taxon>Teleostei</taxon>
        <taxon>Neoteleostei</taxon>
        <taxon>Acanthomorphata</taxon>
        <taxon>Ovalentaria</taxon>
        <taxon>Atherinomorphae</taxon>
        <taxon>Beloniformes</taxon>
        <taxon>Adrianichthyidae</taxon>
        <taxon>Oryziinae</taxon>
        <taxon>Oryzias</taxon>
    </lineage>
</organism>
<feature type="region of interest" description="Disordered" evidence="1">
    <location>
        <begin position="229"/>
        <end position="256"/>
    </location>
</feature>
<proteinExistence type="predicted"/>
<sequence length="531" mass="59835">MLVQVRYNQQQKYVKVDDVDGQLDFIEFHKKVIERFCLPPEAKVVYKDATGTEVDEDIFNDLVSQGNVVLTVFPSDEFTDCSLSSPSEWSDSSFSSGASGSTVLLDEIPRKKSRVEGTISAVSAKKLIEAVLGTSSGGEEVLEEYHTSQTLKDSTRRKLVNIVVAHMIDKHGHLPTKAVREEYALGIVTLFPSLKDPYSKKGYEHFYDAASSTGYISWRLKTIQRKIRRESTPSNSLTGLPQGGGGPTSQRSVAAEEQLDGDACQEAISLLKHTADASLIFRKMRETFQHRQKLVNDSDKTLDILSIFPRFLDTKGLVNQDFILLFDDEVSTRLLQRWDPIFRCNVIKEAKQLTSTPELRQLLHSAESQQKSDEATTYDNEMASLLLLLHLLPPTPGGPKAPKISASDAVEKLVVFHKSCCSLEEHLQNQQNRQPYLLAVGRQKRNIDRFYISIDKRLIPCQANSSLGAFDELFKAHFVFSVSYDCALLNFYTFLQTTVYNIDMGKMRLSPRVRDIRARLLSQEVLLTPQI</sequence>
<reference evidence="2 3" key="1">
    <citation type="submission" date="2018-11" db="EMBL/GenBank/DDBJ databases">
        <authorList>
            <person name="Lopez-Roques C."/>
            <person name="Donnadieu C."/>
            <person name="Bouchez O."/>
            <person name="Klopp C."/>
            <person name="Cabau C."/>
            <person name="Zahm M."/>
        </authorList>
    </citation>
    <scope>NUCLEOTIDE SEQUENCE [LARGE SCALE GENOMIC DNA]</scope>
    <source>
        <strain evidence="2">RS831</strain>
        <tissue evidence="2">Whole body</tissue>
    </source>
</reference>
<accession>A0A437CFP4</accession>
<dbReference type="Proteomes" id="UP000283210">
    <property type="component" value="Chromosome 17"/>
</dbReference>
<dbReference type="EMBL" id="CM012453">
    <property type="protein sequence ID" value="RVE61679.1"/>
    <property type="molecule type" value="Genomic_DNA"/>
</dbReference>
<dbReference type="AlphaFoldDB" id="A0A437CFP4"/>
<reference evidence="2 3" key="2">
    <citation type="submission" date="2019-01" db="EMBL/GenBank/DDBJ databases">
        <title>A chromosome length genome reference of the Java medaka (oryzias javanicus).</title>
        <authorList>
            <person name="Herpin A."/>
            <person name="Takehana Y."/>
            <person name="Naruse K."/>
            <person name="Ansai S."/>
            <person name="Kawaguchi M."/>
        </authorList>
    </citation>
    <scope>NUCLEOTIDE SEQUENCE [LARGE SCALE GENOMIC DNA]</scope>
    <source>
        <strain evidence="2">RS831</strain>
        <tissue evidence="2">Whole body</tissue>
    </source>
</reference>
<evidence type="ECO:0000313" key="3">
    <source>
        <dbReference type="Proteomes" id="UP000283210"/>
    </source>
</evidence>
<dbReference type="OrthoDB" id="7687839at2759"/>
<gene>
    <name evidence="2" type="ORF">OJAV_G00174860</name>
</gene>
<dbReference type="PANTHER" id="PTHR31025:SF29">
    <property type="entry name" value="SI:CH211-196P9.1"/>
    <property type="match status" value="1"/>
</dbReference>
<protein>
    <submittedName>
        <fullName evidence="2">Uncharacterized protein</fullName>
    </submittedName>
</protein>
<evidence type="ECO:0000256" key="1">
    <source>
        <dbReference type="SAM" id="MobiDB-lite"/>
    </source>
</evidence>
<keyword evidence="3" id="KW-1185">Reference proteome</keyword>
<name>A0A437CFP4_ORYJA</name>